<dbReference type="OrthoDB" id="449487at2759"/>
<proteinExistence type="inferred from homology"/>
<dbReference type="InterPro" id="IPR032282">
    <property type="entry name" value="HAGH_C"/>
</dbReference>
<dbReference type="HAMAP" id="MF_01374">
    <property type="entry name" value="Glyoxalase_2"/>
    <property type="match status" value="1"/>
</dbReference>
<dbReference type="SMART" id="SM00849">
    <property type="entry name" value="Lactamase_B"/>
    <property type="match status" value="1"/>
</dbReference>
<keyword evidence="5" id="KW-0862">Zinc</keyword>
<dbReference type="AlphaFoldDB" id="A0A8K0ETV5"/>
<protein>
    <submittedName>
        <fullName evidence="7">PNKD protein</fullName>
    </submittedName>
</protein>
<evidence type="ECO:0000256" key="1">
    <source>
        <dbReference type="ARBA" id="ARBA00001947"/>
    </source>
</evidence>
<organism evidence="7 8">
    <name type="scientific">Branchiostoma lanceolatum</name>
    <name type="common">Common lancelet</name>
    <name type="synonym">Amphioxus lanceolatum</name>
    <dbReference type="NCBI Taxonomy" id="7740"/>
    <lineage>
        <taxon>Eukaryota</taxon>
        <taxon>Metazoa</taxon>
        <taxon>Chordata</taxon>
        <taxon>Cephalochordata</taxon>
        <taxon>Leptocardii</taxon>
        <taxon>Amphioxiformes</taxon>
        <taxon>Branchiostomatidae</taxon>
        <taxon>Branchiostoma</taxon>
    </lineage>
</organism>
<dbReference type="PANTHER" id="PTHR11935:SF116">
    <property type="entry name" value="HYDROLASE PNKD-RELATED"/>
    <property type="match status" value="1"/>
</dbReference>
<evidence type="ECO:0000313" key="7">
    <source>
        <dbReference type="EMBL" id="CAH1263186.1"/>
    </source>
</evidence>
<keyword evidence="4" id="KW-0378">Hydrolase</keyword>
<dbReference type="Pfam" id="PF16123">
    <property type="entry name" value="HAGH_C"/>
    <property type="match status" value="1"/>
</dbReference>
<keyword evidence="3" id="KW-0479">Metal-binding</keyword>
<comment type="similarity">
    <text evidence="2">Belongs to the metallo-beta-lactamase superfamily. Glyoxalase II family.</text>
</comment>
<dbReference type="GO" id="GO:0019243">
    <property type="term" value="P:methylglyoxal catabolic process to D-lactate via S-lactoyl-glutathione"/>
    <property type="evidence" value="ECO:0007669"/>
    <property type="project" value="InterPro"/>
</dbReference>
<dbReference type="GO" id="GO:0004416">
    <property type="term" value="F:hydroxyacylglutathione hydrolase activity"/>
    <property type="evidence" value="ECO:0007669"/>
    <property type="project" value="InterPro"/>
</dbReference>
<dbReference type="SUPFAM" id="SSF56281">
    <property type="entry name" value="Metallo-hydrolase/oxidoreductase"/>
    <property type="match status" value="1"/>
</dbReference>
<gene>
    <name evidence="7" type="primary">PNKD</name>
    <name evidence="7" type="ORF">BLAG_LOCUS17959</name>
</gene>
<dbReference type="EMBL" id="OV696689">
    <property type="protein sequence ID" value="CAH1263186.1"/>
    <property type="molecule type" value="Genomic_DNA"/>
</dbReference>
<dbReference type="GO" id="GO:0046872">
    <property type="term" value="F:metal ion binding"/>
    <property type="evidence" value="ECO:0007669"/>
    <property type="project" value="UniProtKB-KW"/>
</dbReference>
<accession>A0A8K0ETV5</accession>
<dbReference type="Pfam" id="PF00753">
    <property type="entry name" value="Lactamase_B"/>
    <property type="match status" value="1"/>
</dbReference>
<evidence type="ECO:0000256" key="2">
    <source>
        <dbReference type="ARBA" id="ARBA00006759"/>
    </source>
</evidence>
<dbReference type="Proteomes" id="UP000838412">
    <property type="component" value="Chromosome 4"/>
</dbReference>
<evidence type="ECO:0000256" key="5">
    <source>
        <dbReference type="ARBA" id="ARBA00022833"/>
    </source>
</evidence>
<dbReference type="InterPro" id="IPR017782">
    <property type="entry name" value="Hydroxyacylglutathione_Hdrlase"/>
</dbReference>
<feature type="domain" description="Metallo-beta-lactamase" evidence="6">
    <location>
        <begin position="89"/>
        <end position="251"/>
    </location>
</feature>
<evidence type="ECO:0000259" key="6">
    <source>
        <dbReference type="SMART" id="SM00849"/>
    </source>
</evidence>
<dbReference type="CDD" id="cd07723">
    <property type="entry name" value="hydroxyacylglutathione_hydrolase_MBL-fold"/>
    <property type="match status" value="1"/>
</dbReference>
<evidence type="ECO:0000256" key="4">
    <source>
        <dbReference type="ARBA" id="ARBA00022801"/>
    </source>
</evidence>
<evidence type="ECO:0000256" key="3">
    <source>
        <dbReference type="ARBA" id="ARBA00022723"/>
    </source>
</evidence>
<sequence length="378" mass="41813">MFFYVVAGVTVGMGLYCAISRGRAKSPRRPRPSLIFTVMYWLYTKTRVGYWYHHHLLTKAREKYPDGHSVTSAVTFGDLKVQPVAIISDNYSYVVMNTNRRIAVVVDPSDPEAVQTCVKQEGVQLAAVLTTHKHWDHSGGNHALKRMFPGLPIYGSATDGVPALTNPVVDGDVIQVGGLQFQVLSTPGHTVGHVVYQLDGAPFQAPNSLFTGDLLFIGGCGRTFEGDAATMLKSLEKVSSQPDNTIIWPGHEYTLENLLYGETIDGDNESIREKLRWTKDRRKAKMATWNDLPGTVVTAPTVESYRARLEACLHFVPRGCPSTVGDEKQHNVFLRTRDMAVAEAVGMATRRLTGVTEEFQAGVLAALRERKDKFKIST</sequence>
<comment type="cofactor">
    <cofactor evidence="1">
        <name>Zn(2+)</name>
        <dbReference type="ChEBI" id="CHEBI:29105"/>
    </cofactor>
</comment>
<dbReference type="PANTHER" id="PTHR11935">
    <property type="entry name" value="BETA LACTAMASE DOMAIN"/>
    <property type="match status" value="1"/>
</dbReference>
<dbReference type="NCBIfam" id="TIGR03413">
    <property type="entry name" value="GSH_gloB"/>
    <property type="match status" value="1"/>
</dbReference>
<evidence type="ECO:0000313" key="8">
    <source>
        <dbReference type="Proteomes" id="UP000838412"/>
    </source>
</evidence>
<dbReference type="InterPro" id="IPR035680">
    <property type="entry name" value="Clx_II_MBL"/>
</dbReference>
<dbReference type="GO" id="GO:0005739">
    <property type="term" value="C:mitochondrion"/>
    <property type="evidence" value="ECO:0007669"/>
    <property type="project" value="TreeGrafter"/>
</dbReference>
<dbReference type="InterPro" id="IPR001279">
    <property type="entry name" value="Metallo-B-lactamas"/>
</dbReference>
<dbReference type="InterPro" id="IPR036866">
    <property type="entry name" value="RibonucZ/Hydroxyglut_hydro"/>
</dbReference>
<reference evidence="7" key="1">
    <citation type="submission" date="2022-01" db="EMBL/GenBank/DDBJ databases">
        <authorList>
            <person name="Braso-Vives M."/>
        </authorList>
    </citation>
    <scope>NUCLEOTIDE SEQUENCE</scope>
</reference>
<name>A0A8K0ETV5_BRALA</name>
<keyword evidence="8" id="KW-1185">Reference proteome</keyword>
<dbReference type="Gene3D" id="3.60.15.10">
    <property type="entry name" value="Ribonuclease Z/Hydroxyacylglutathione hydrolase-like"/>
    <property type="match status" value="1"/>
</dbReference>